<dbReference type="RefSeq" id="WP_308957458.1">
    <property type="nucleotide sequence ID" value="NZ_JAVICY010000054.1"/>
</dbReference>
<dbReference type="PANTHER" id="PTHR36838:SF3">
    <property type="entry name" value="TRANSPORTER AUXIN EFFLUX CARRIER EC FAMILY"/>
    <property type="match status" value="1"/>
</dbReference>
<comment type="caution">
    <text evidence="8">The sequence shown here is derived from an EMBL/GenBank/DDBJ whole genome shotgun (WGS) entry which is preliminary data.</text>
</comment>
<reference evidence="8" key="1">
    <citation type="submission" date="2023-08" db="EMBL/GenBank/DDBJ databases">
        <title>Emergence of clinically-relevant ST2 carbapenem-resistant Acinetobacter baumannii strains in hospital sewages in Zhejiang, East of China.</title>
        <authorList>
            <person name="Kaichao C."/>
            <person name="Zhang R."/>
        </authorList>
    </citation>
    <scope>NUCLEOTIDE SEQUENCE</scope>
    <source>
        <strain evidence="8">M-SY-60</strain>
    </source>
</reference>
<keyword evidence="3" id="KW-1003">Cell membrane</keyword>
<name>A0AAW8JLF5_9GAMM</name>
<feature type="transmembrane region" description="Helical" evidence="7">
    <location>
        <begin position="290"/>
        <end position="308"/>
    </location>
</feature>
<keyword evidence="4 7" id="KW-0812">Transmembrane</keyword>
<organism evidence="8 9">
    <name type="scientific">Acinetobacter gerneri</name>
    <dbReference type="NCBI Taxonomy" id="202952"/>
    <lineage>
        <taxon>Bacteria</taxon>
        <taxon>Pseudomonadati</taxon>
        <taxon>Pseudomonadota</taxon>
        <taxon>Gammaproteobacteria</taxon>
        <taxon>Moraxellales</taxon>
        <taxon>Moraxellaceae</taxon>
        <taxon>Acinetobacter</taxon>
    </lineage>
</organism>
<gene>
    <name evidence="8" type="ORF">RFH51_19450</name>
</gene>
<dbReference type="PANTHER" id="PTHR36838">
    <property type="entry name" value="AUXIN EFFLUX CARRIER FAMILY PROTEIN"/>
    <property type="match status" value="1"/>
</dbReference>
<keyword evidence="6 7" id="KW-0472">Membrane</keyword>
<dbReference type="Proteomes" id="UP001243195">
    <property type="component" value="Unassembled WGS sequence"/>
</dbReference>
<dbReference type="EMBL" id="JAVIDA010000052">
    <property type="protein sequence ID" value="MDQ9073616.1"/>
    <property type="molecule type" value="Genomic_DNA"/>
</dbReference>
<keyword evidence="5 7" id="KW-1133">Transmembrane helix</keyword>
<protein>
    <submittedName>
        <fullName evidence="8">AEC family transporter</fullName>
    </submittedName>
</protein>
<feature type="transmembrane region" description="Helical" evidence="7">
    <location>
        <begin position="6"/>
        <end position="22"/>
    </location>
</feature>
<evidence type="ECO:0000313" key="9">
    <source>
        <dbReference type="Proteomes" id="UP001243195"/>
    </source>
</evidence>
<evidence type="ECO:0000256" key="4">
    <source>
        <dbReference type="ARBA" id="ARBA00022692"/>
    </source>
</evidence>
<feature type="transmembrane region" description="Helical" evidence="7">
    <location>
        <begin position="166"/>
        <end position="186"/>
    </location>
</feature>
<evidence type="ECO:0000256" key="5">
    <source>
        <dbReference type="ARBA" id="ARBA00022989"/>
    </source>
</evidence>
<evidence type="ECO:0000256" key="7">
    <source>
        <dbReference type="SAM" id="Phobius"/>
    </source>
</evidence>
<sequence length="309" mass="34118">MGEIFAIILPIFIIILFGYLCRTSGKLGSTAASEINKAVVWIFLPALLFKICATSHISELWQPQFFISYTLGCILIFALIMFWRIWQKHDLTTASIDGLSASYANVGYIGIPFCVLLFGEKGLKPAMIATLDVVVILFAISVVIIEISQQAKANVFSSIKNVMLALLKNPIIIAPVLGFLYAWSGLGIAKPFMHLLEMLALATSPCALLSLGLFLAEKKLAIMNRSFIPLVVAKLILQPLLTAFFVFYIFDLPKMWAQSAVILSALPTGTGPYMLAEFYRTEAKTISETILWSTVISVFTLSILLMVFQ</sequence>
<dbReference type="GO" id="GO:0016020">
    <property type="term" value="C:membrane"/>
    <property type="evidence" value="ECO:0007669"/>
    <property type="project" value="UniProtKB-SubCell"/>
</dbReference>
<evidence type="ECO:0000256" key="1">
    <source>
        <dbReference type="ARBA" id="ARBA00004141"/>
    </source>
</evidence>
<dbReference type="Pfam" id="PF03547">
    <property type="entry name" value="Mem_trans"/>
    <property type="match status" value="1"/>
</dbReference>
<dbReference type="GO" id="GO:0055085">
    <property type="term" value="P:transmembrane transport"/>
    <property type="evidence" value="ECO:0007669"/>
    <property type="project" value="InterPro"/>
</dbReference>
<dbReference type="InterPro" id="IPR004776">
    <property type="entry name" value="Mem_transp_PIN-like"/>
</dbReference>
<feature type="transmembrane region" description="Helical" evidence="7">
    <location>
        <begin position="38"/>
        <end position="58"/>
    </location>
</feature>
<dbReference type="AlphaFoldDB" id="A0AAW8JLF5"/>
<proteinExistence type="predicted"/>
<feature type="transmembrane region" description="Helical" evidence="7">
    <location>
        <begin position="227"/>
        <end position="250"/>
    </location>
</feature>
<evidence type="ECO:0000256" key="6">
    <source>
        <dbReference type="ARBA" id="ARBA00023136"/>
    </source>
</evidence>
<evidence type="ECO:0000313" key="8">
    <source>
        <dbReference type="EMBL" id="MDQ9073616.1"/>
    </source>
</evidence>
<comment type="subcellular location">
    <subcellularLocation>
        <location evidence="1">Membrane</location>
        <topology evidence="1">Multi-pass membrane protein</topology>
    </subcellularLocation>
</comment>
<evidence type="ECO:0000256" key="2">
    <source>
        <dbReference type="ARBA" id="ARBA00022448"/>
    </source>
</evidence>
<accession>A0AAW8JLF5</accession>
<feature type="transmembrane region" description="Helical" evidence="7">
    <location>
        <begin position="64"/>
        <end position="86"/>
    </location>
</feature>
<feature type="transmembrane region" description="Helical" evidence="7">
    <location>
        <begin position="98"/>
        <end position="119"/>
    </location>
</feature>
<feature type="transmembrane region" description="Helical" evidence="7">
    <location>
        <begin position="192"/>
        <end position="215"/>
    </location>
</feature>
<feature type="transmembrane region" description="Helical" evidence="7">
    <location>
        <begin position="125"/>
        <end position="145"/>
    </location>
</feature>
<evidence type="ECO:0000256" key="3">
    <source>
        <dbReference type="ARBA" id="ARBA00022475"/>
    </source>
</evidence>
<feature type="transmembrane region" description="Helical" evidence="7">
    <location>
        <begin position="256"/>
        <end position="278"/>
    </location>
</feature>
<keyword evidence="2" id="KW-0813">Transport</keyword>